<feature type="transmembrane region" description="Helical" evidence="1">
    <location>
        <begin position="377"/>
        <end position="398"/>
    </location>
</feature>
<feature type="transmembrane region" description="Helical" evidence="1">
    <location>
        <begin position="30"/>
        <end position="49"/>
    </location>
</feature>
<reference evidence="3" key="1">
    <citation type="journal article" date="2019" name="Int. J. Syst. Evol. Microbiol.">
        <title>The Global Catalogue of Microorganisms (GCM) 10K type strain sequencing project: providing services to taxonomists for standard genome sequencing and annotation.</title>
        <authorList>
            <consortium name="The Broad Institute Genomics Platform"/>
            <consortium name="The Broad Institute Genome Sequencing Center for Infectious Disease"/>
            <person name="Wu L."/>
            <person name="Ma J."/>
        </authorList>
    </citation>
    <scope>NUCLEOTIDE SEQUENCE [LARGE SCALE GENOMIC DNA]</scope>
    <source>
        <strain evidence="3">KCTC 3913</strain>
    </source>
</reference>
<keyword evidence="3" id="KW-1185">Reference proteome</keyword>
<accession>A0ABW5RQS6</accession>
<feature type="transmembrane region" description="Helical" evidence="1">
    <location>
        <begin position="61"/>
        <end position="80"/>
    </location>
</feature>
<evidence type="ECO:0000313" key="3">
    <source>
        <dbReference type="Proteomes" id="UP001597506"/>
    </source>
</evidence>
<sequence>MNDIAKLWKSRIVEYNQELRKYLKYMFNDHLLFVLIFALGGGAYTYNQWVQTLDSSFPAPLIMSITLAFILAWSPVYTFLREADSVFLLPLEGRLKSYFHKGIWTSFLFQSYIVLLVLAALMPMYVQVTDSEFKRFFPLLGIVLLLKLWNLYTRWCMLKYQEKEIHLTDTLVRLALNGVFLLLITSGASILLVLVVAVVMLGYLYYFARVTKHKSLKWDLLINLEQQRMLLFYRMANMFTDVPKLKGKIHRRKWLDFLVNNSKFEQGQTFRYLYVRSLIRTSEYFGLYIRLTLIAFVLIYSNSSFVLSIIIFVLFMYLTGFQIIPLYKRFDFKIWVMIYPVPAGIKTASFQKLMNQALMIQAFLLSLPLFIKAEWLQGLILLLAGLSFSIFFSQFYLVKRLKKMEEKFY</sequence>
<dbReference type="InterPro" id="IPR010288">
    <property type="entry name" value="EcsB_ABC"/>
</dbReference>
<feature type="transmembrane region" description="Helical" evidence="1">
    <location>
        <begin position="190"/>
        <end position="208"/>
    </location>
</feature>
<comment type="caution">
    <text evidence="2">The sequence shown here is derived from an EMBL/GenBank/DDBJ whole genome shotgun (WGS) entry which is preliminary data.</text>
</comment>
<keyword evidence="1" id="KW-0472">Membrane</keyword>
<dbReference type="EMBL" id="JBHUMF010000023">
    <property type="protein sequence ID" value="MFD2681035.1"/>
    <property type="molecule type" value="Genomic_DNA"/>
</dbReference>
<keyword evidence="1" id="KW-1133">Transmembrane helix</keyword>
<dbReference type="PIRSF" id="PIRSF037259">
    <property type="entry name" value="EcsB_ABC"/>
    <property type="match status" value="1"/>
</dbReference>
<dbReference type="RefSeq" id="WP_377934900.1">
    <property type="nucleotide sequence ID" value="NZ_JBHUMF010000023.1"/>
</dbReference>
<protein>
    <submittedName>
        <fullName evidence="2">ABC transporter permease</fullName>
    </submittedName>
</protein>
<evidence type="ECO:0000313" key="2">
    <source>
        <dbReference type="EMBL" id="MFD2681035.1"/>
    </source>
</evidence>
<proteinExistence type="predicted"/>
<feature type="transmembrane region" description="Helical" evidence="1">
    <location>
        <begin position="306"/>
        <end position="327"/>
    </location>
</feature>
<feature type="transmembrane region" description="Helical" evidence="1">
    <location>
        <begin position="101"/>
        <end position="124"/>
    </location>
</feature>
<feature type="transmembrane region" description="Helical" evidence="1">
    <location>
        <begin position="136"/>
        <end position="153"/>
    </location>
</feature>
<organism evidence="2 3">
    <name type="scientific">Bacillus seohaeanensis</name>
    <dbReference type="NCBI Taxonomy" id="284580"/>
    <lineage>
        <taxon>Bacteria</taxon>
        <taxon>Bacillati</taxon>
        <taxon>Bacillota</taxon>
        <taxon>Bacilli</taxon>
        <taxon>Bacillales</taxon>
        <taxon>Bacillaceae</taxon>
        <taxon>Bacillus</taxon>
    </lineage>
</organism>
<keyword evidence="1" id="KW-0812">Transmembrane</keyword>
<name>A0ABW5RQS6_9BACI</name>
<gene>
    <name evidence="2" type="ORF">ACFSUL_09790</name>
</gene>
<evidence type="ECO:0000256" key="1">
    <source>
        <dbReference type="SAM" id="Phobius"/>
    </source>
</evidence>
<dbReference type="Proteomes" id="UP001597506">
    <property type="component" value="Unassembled WGS sequence"/>
</dbReference>
<dbReference type="Pfam" id="PF05975">
    <property type="entry name" value="EcsB"/>
    <property type="match status" value="1"/>
</dbReference>
<feature type="transmembrane region" description="Helical" evidence="1">
    <location>
        <begin position="284"/>
        <end position="300"/>
    </location>
</feature>